<dbReference type="InterPro" id="IPR005674">
    <property type="entry name" value="CocE/Ser_esterase"/>
</dbReference>
<dbReference type="Pfam" id="PF08530">
    <property type="entry name" value="PepX_C"/>
    <property type="match status" value="1"/>
</dbReference>
<keyword evidence="1 4" id="KW-0378">Hydrolase</keyword>
<dbReference type="NCBIfam" id="TIGR00976">
    <property type="entry name" value="CocE_NonD"/>
    <property type="match status" value="1"/>
</dbReference>
<feature type="compositionally biased region" description="Basic residues" evidence="2">
    <location>
        <begin position="68"/>
        <end position="90"/>
    </location>
</feature>
<dbReference type="InterPro" id="IPR000383">
    <property type="entry name" value="Xaa-Pro-like_dom"/>
</dbReference>
<evidence type="ECO:0000256" key="2">
    <source>
        <dbReference type="SAM" id="MobiDB-lite"/>
    </source>
</evidence>
<feature type="compositionally biased region" description="Low complexity" evidence="2">
    <location>
        <begin position="91"/>
        <end position="126"/>
    </location>
</feature>
<dbReference type="InterPro" id="IPR013736">
    <property type="entry name" value="Xaa-Pro_dipept_C"/>
</dbReference>
<reference evidence="5" key="1">
    <citation type="journal article" date="2019" name="Int. J. Syst. Evol. Microbiol.">
        <title>The Global Catalogue of Microorganisms (GCM) 10K type strain sequencing project: providing services to taxonomists for standard genome sequencing and annotation.</title>
        <authorList>
            <consortium name="The Broad Institute Genomics Platform"/>
            <consortium name="The Broad Institute Genome Sequencing Center for Infectious Disease"/>
            <person name="Wu L."/>
            <person name="Ma J."/>
        </authorList>
    </citation>
    <scope>NUCLEOTIDE SEQUENCE [LARGE SCALE GENOMIC DNA]</scope>
    <source>
        <strain evidence="5">JCM 17460</strain>
    </source>
</reference>
<dbReference type="Proteomes" id="UP001500301">
    <property type="component" value="Unassembled WGS sequence"/>
</dbReference>
<feature type="region of interest" description="Disordered" evidence="2">
    <location>
        <begin position="60"/>
        <end position="126"/>
    </location>
</feature>
<gene>
    <name evidence="4" type="ORF">GCM10022263_17410</name>
</gene>
<dbReference type="EMBL" id="BAABBB010000009">
    <property type="protein sequence ID" value="GAA3529280.1"/>
    <property type="molecule type" value="Genomic_DNA"/>
</dbReference>
<dbReference type="RefSeq" id="WP_218233167.1">
    <property type="nucleotide sequence ID" value="NZ_BAABBB010000009.1"/>
</dbReference>
<dbReference type="GO" id="GO:0016787">
    <property type="term" value="F:hydrolase activity"/>
    <property type="evidence" value="ECO:0007669"/>
    <property type="project" value="UniProtKB-KW"/>
</dbReference>
<organism evidence="4 5">
    <name type="scientific">Nocardioides daeguensis</name>
    <dbReference type="NCBI Taxonomy" id="908359"/>
    <lineage>
        <taxon>Bacteria</taxon>
        <taxon>Bacillati</taxon>
        <taxon>Actinomycetota</taxon>
        <taxon>Actinomycetes</taxon>
        <taxon>Propionibacteriales</taxon>
        <taxon>Nocardioidaceae</taxon>
        <taxon>Nocardioides</taxon>
    </lineage>
</organism>
<sequence length="705" mass="73374">MTDLDTRRLAIDPRRRRRLTAALAGAGLAAALVLPVAGGALGATGTTAAQHSAARGAASAASAPVAQKPKKCAKAKQAKKKQAKKKRRCVRAQQAAAATAAPTGSGSAGNTAPAPGPAPAAAAWSPRPAVYDASVTTRDLPITMDDGVVLRGDLQRPAGADGKPVTTPLPVIVTITAYNKTVLSAGAGATLAGADPGYLVRRGYAQLTVDARGTGSSQGQWAAFSAREGKDAGAIVEWAASQPWSNGKVGMTGASYMGISQLFAAARKPKGLKAIFPQVPAADVYRDVVASGGQIDVGFIPLWLGLVTATGVLPPVYGLQEPQAGFKTALDHLQGALGFTLPLMTQAVLGGDPAYDGAFYRERSPIEVLDDVTVPTFLVGGEFDLFQRGTPLVFERLQQRGIPTKLILGPWDHLQGSAGAEVGKAGYGSLAELQLRWFDQYLGGIDGRLDQIAPLTYFEQGSGTWVRKAKWIDSDLSARSYRLSGDAAVGGKAGVLTTGTASAGSAVVPPVPVTGLCTRSANQWTAGLPNVLLEDLPCFKDNQLNDLGGVTFDTAPQAADVHFQGPLNARLYVSTPTGDGMLSVAVEDVAPDGTVTRISGGWQTIAHRKLDESRSRYLDGQLLQPYHPFTRAAKAKLPAGEIAPVDVEVFPTGAVVAKGHRLRIAVQAFDVPHLLSPAPDLLGQLVPVTVHTGPQYPSVLTMAVR</sequence>
<dbReference type="InterPro" id="IPR050585">
    <property type="entry name" value="Xaa-Pro_dipeptidyl-ppase/CocE"/>
</dbReference>
<evidence type="ECO:0000313" key="5">
    <source>
        <dbReference type="Proteomes" id="UP001500301"/>
    </source>
</evidence>
<dbReference type="PANTHER" id="PTHR43056:SF10">
    <property type="entry name" value="COCE_NOND FAMILY, PUTATIVE (AFU_ORTHOLOGUE AFUA_7G00600)-RELATED"/>
    <property type="match status" value="1"/>
</dbReference>
<keyword evidence="5" id="KW-1185">Reference proteome</keyword>
<protein>
    <submittedName>
        <fullName evidence="4">CocE/NonD family hydrolase</fullName>
    </submittedName>
</protein>
<feature type="domain" description="Xaa-Pro dipeptidyl-peptidase C-terminal" evidence="3">
    <location>
        <begin position="435"/>
        <end position="701"/>
    </location>
</feature>
<dbReference type="PANTHER" id="PTHR43056">
    <property type="entry name" value="PEPTIDASE S9 PROLYL OLIGOPEPTIDASE"/>
    <property type="match status" value="1"/>
</dbReference>
<dbReference type="SMART" id="SM00939">
    <property type="entry name" value="PepX_C"/>
    <property type="match status" value="1"/>
</dbReference>
<proteinExistence type="predicted"/>
<dbReference type="Pfam" id="PF02129">
    <property type="entry name" value="Peptidase_S15"/>
    <property type="match status" value="1"/>
</dbReference>
<accession>A0ABP6V9D1</accession>
<evidence type="ECO:0000256" key="1">
    <source>
        <dbReference type="ARBA" id="ARBA00022801"/>
    </source>
</evidence>
<evidence type="ECO:0000259" key="3">
    <source>
        <dbReference type="SMART" id="SM00939"/>
    </source>
</evidence>
<comment type="caution">
    <text evidence="4">The sequence shown here is derived from an EMBL/GenBank/DDBJ whole genome shotgun (WGS) entry which is preliminary data.</text>
</comment>
<evidence type="ECO:0000313" key="4">
    <source>
        <dbReference type="EMBL" id="GAA3529280.1"/>
    </source>
</evidence>
<name>A0ABP6V9D1_9ACTN</name>